<name>A0A266QCG2_9GAMM</name>
<feature type="domain" description="VOC" evidence="1">
    <location>
        <begin position="6"/>
        <end position="116"/>
    </location>
</feature>
<evidence type="ECO:0000313" key="3">
    <source>
        <dbReference type="Proteomes" id="UP000216101"/>
    </source>
</evidence>
<dbReference type="Proteomes" id="UP000216101">
    <property type="component" value="Unassembled WGS sequence"/>
</dbReference>
<dbReference type="Gene3D" id="3.10.180.10">
    <property type="entry name" value="2,3-Dihydroxybiphenyl 1,2-Dioxygenase, domain 1"/>
    <property type="match status" value="1"/>
</dbReference>
<protein>
    <submittedName>
        <fullName evidence="2">Glyoxalase family protein</fullName>
    </submittedName>
</protein>
<dbReference type="InterPro" id="IPR052164">
    <property type="entry name" value="Anthracycline_SecMetBiosynth"/>
</dbReference>
<evidence type="ECO:0000313" key="2">
    <source>
        <dbReference type="EMBL" id="OZY87573.1"/>
    </source>
</evidence>
<dbReference type="CDD" id="cd07247">
    <property type="entry name" value="SgaA_N_like"/>
    <property type="match status" value="1"/>
</dbReference>
<dbReference type="EMBL" id="NHNI01000001">
    <property type="protein sequence ID" value="OZY87573.1"/>
    <property type="molecule type" value="Genomic_DNA"/>
</dbReference>
<dbReference type="PANTHER" id="PTHR33993">
    <property type="entry name" value="GLYOXALASE-RELATED"/>
    <property type="match status" value="1"/>
</dbReference>
<dbReference type="PROSITE" id="PS51819">
    <property type="entry name" value="VOC"/>
    <property type="match status" value="1"/>
</dbReference>
<accession>A0A266QCG2</accession>
<gene>
    <name evidence="2" type="ORF">CBP51_11560</name>
</gene>
<dbReference type="PANTHER" id="PTHR33993:SF1">
    <property type="entry name" value="GLYOXALASE FAMILY PROTEIN"/>
    <property type="match status" value="1"/>
</dbReference>
<reference evidence="3" key="1">
    <citation type="submission" date="2017-05" db="EMBL/GenBank/DDBJ databases">
        <authorList>
            <person name="Barney B.M."/>
        </authorList>
    </citation>
    <scope>NUCLEOTIDE SEQUENCE [LARGE SCALE GENOMIC DNA]</scope>
    <source>
        <strain evidence="3">PSBB022</strain>
    </source>
</reference>
<proteinExistence type="predicted"/>
<dbReference type="InterPro" id="IPR037523">
    <property type="entry name" value="VOC_core"/>
</dbReference>
<dbReference type="AlphaFoldDB" id="A0A266QCG2"/>
<dbReference type="InterPro" id="IPR029068">
    <property type="entry name" value="Glyas_Bleomycin-R_OHBP_Dase"/>
</dbReference>
<evidence type="ECO:0000259" key="1">
    <source>
        <dbReference type="PROSITE" id="PS51819"/>
    </source>
</evidence>
<dbReference type="Pfam" id="PF00903">
    <property type="entry name" value="Glyoxalase"/>
    <property type="match status" value="1"/>
</dbReference>
<comment type="caution">
    <text evidence="2">The sequence shown here is derived from an EMBL/GenBank/DDBJ whole genome shotgun (WGS) entry which is preliminary data.</text>
</comment>
<organism evidence="2 3">
    <name type="scientific">Cellvibrio mixtus</name>
    <dbReference type="NCBI Taxonomy" id="39650"/>
    <lineage>
        <taxon>Bacteria</taxon>
        <taxon>Pseudomonadati</taxon>
        <taxon>Pseudomonadota</taxon>
        <taxon>Gammaproteobacteria</taxon>
        <taxon>Cellvibrionales</taxon>
        <taxon>Cellvibrionaceae</taxon>
        <taxon>Cellvibrio</taxon>
    </lineage>
</organism>
<dbReference type="STRING" id="1209072.GCA_000766945_01932"/>
<dbReference type="InterPro" id="IPR004360">
    <property type="entry name" value="Glyas_Fos-R_dOase_dom"/>
</dbReference>
<keyword evidence="3" id="KW-1185">Reference proteome</keyword>
<sequence length="119" mass="13073">MNTHEKLNYVEFAARDLAATKTFFSAVFGWDFVDYGPEYTAFSNQGLDGGFYQADLCSQTGNGAALLVFYSADIQSTLQKVIANGGTINKPLFDFPGGCRFHFTEPSGNEFAVWSEAKN</sequence>
<dbReference type="SUPFAM" id="SSF54593">
    <property type="entry name" value="Glyoxalase/Bleomycin resistance protein/Dihydroxybiphenyl dioxygenase"/>
    <property type="match status" value="1"/>
</dbReference>
<dbReference type="RefSeq" id="WP_094984957.1">
    <property type="nucleotide sequence ID" value="NZ_NHNI01000001.1"/>
</dbReference>